<feature type="transmembrane region" description="Helical" evidence="2">
    <location>
        <begin position="71"/>
        <end position="97"/>
    </location>
</feature>
<dbReference type="EMBL" id="CAJFCW020000005">
    <property type="protein sequence ID" value="CAG9117385.1"/>
    <property type="molecule type" value="Genomic_DNA"/>
</dbReference>
<name>A0A811L2C3_9BILA</name>
<evidence type="ECO:0000313" key="4">
    <source>
        <dbReference type="Proteomes" id="UP000614601"/>
    </source>
</evidence>
<dbReference type="Proteomes" id="UP000783686">
    <property type="component" value="Unassembled WGS sequence"/>
</dbReference>
<keyword evidence="2" id="KW-1133">Transmembrane helix</keyword>
<dbReference type="EMBL" id="CAJFDH010000005">
    <property type="protein sequence ID" value="CAD5223233.1"/>
    <property type="molecule type" value="Genomic_DNA"/>
</dbReference>
<evidence type="ECO:0000313" key="3">
    <source>
        <dbReference type="EMBL" id="CAD5223233.1"/>
    </source>
</evidence>
<comment type="caution">
    <text evidence="3">The sequence shown here is derived from an EMBL/GenBank/DDBJ whole genome shotgun (WGS) entry which is preliminary data.</text>
</comment>
<dbReference type="Proteomes" id="UP000614601">
    <property type="component" value="Unassembled WGS sequence"/>
</dbReference>
<dbReference type="AlphaFoldDB" id="A0A811L2C3"/>
<sequence length="231" mass="25898">MSVDRTIEELSGTLNQLGILVEHINNQIVGITSRINKTLDNFDTSVMNIATDAGSMTGQVGDTISQVPNAWVFYLLFITLIIVLILLSVLIIISLATRLHAIYHIIKGDRHSLVNSPYPSNYDSKQPLTLPISPVTDVKRRHHVTVPMQSEPRRYGENISYAQPQDPGFNAFFQKHNLQPPRNQESANEAYLRRPLNPTHTHTASAVTIDPPMPTPTPRYTKNIPYRGEPV</sequence>
<keyword evidence="4" id="KW-1185">Reference proteome</keyword>
<keyword evidence="2" id="KW-0812">Transmembrane</keyword>
<organism evidence="3 4">
    <name type="scientific">Bursaphelenchus okinawaensis</name>
    <dbReference type="NCBI Taxonomy" id="465554"/>
    <lineage>
        <taxon>Eukaryota</taxon>
        <taxon>Metazoa</taxon>
        <taxon>Ecdysozoa</taxon>
        <taxon>Nematoda</taxon>
        <taxon>Chromadorea</taxon>
        <taxon>Rhabditida</taxon>
        <taxon>Tylenchina</taxon>
        <taxon>Tylenchomorpha</taxon>
        <taxon>Aphelenchoidea</taxon>
        <taxon>Aphelenchoididae</taxon>
        <taxon>Bursaphelenchus</taxon>
    </lineage>
</organism>
<proteinExistence type="predicted"/>
<evidence type="ECO:0000256" key="1">
    <source>
        <dbReference type="SAM" id="MobiDB-lite"/>
    </source>
</evidence>
<keyword evidence="2" id="KW-0472">Membrane</keyword>
<dbReference type="OrthoDB" id="5800039at2759"/>
<gene>
    <name evidence="3" type="ORF">BOKJ2_LOCUS10041</name>
</gene>
<protein>
    <submittedName>
        <fullName evidence="3">Uncharacterized protein</fullName>
    </submittedName>
</protein>
<evidence type="ECO:0000256" key="2">
    <source>
        <dbReference type="SAM" id="Phobius"/>
    </source>
</evidence>
<feature type="region of interest" description="Disordered" evidence="1">
    <location>
        <begin position="202"/>
        <end position="231"/>
    </location>
</feature>
<accession>A0A811L2C3</accession>
<reference evidence="3" key="1">
    <citation type="submission" date="2020-09" db="EMBL/GenBank/DDBJ databases">
        <authorList>
            <person name="Kikuchi T."/>
        </authorList>
    </citation>
    <scope>NUCLEOTIDE SEQUENCE</scope>
    <source>
        <strain evidence="3">SH1</strain>
    </source>
</reference>